<comment type="subcellular location">
    <subcellularLocation>
        <location evidence="1">Membrane</location>
        <topology evidence="1">Multi-pass membrane protein</topology>
    </subcellularLocation>
</comment>
<evidence type="ECO:0000313" key="8">
    <source>
        <dbReference type="EMBL" id="CRG90848.1"/>
    </source>
</evidence>
<dbReference type="OMA" id="RFPKKQY"/>
<protein>
    <submittedName>
        <fullName evidence="8">Dysferlin</fullName>
    </submittedName>
</protein>
<feature type="transmembrane region" description="Helical" evidence="5">
    <location>
        <begin position="686"/>
        <end position="703"/>
    </location>
</feature>
<feature type="transmembrane region" description="Helical" evidence="5">
    <location>
        <begin position="639"/>
        <end position="655"/>
    </location>
</feature>
<feature type="transmembrane region" description="Helical" evidence="5">
    <location>
        <begin position="610"/>
        <end position="627"/>
    </location>
</feature>
<dbReference type="OrthoDB" id="2274698at2759"/>
<evidence type="ECO:0000256" key="4">
    <source>
        <dbReference type="ARBA" id="ARBA00023136"/>
    </source>
</evidence>
<dbReference type="PANTHER" id="PTHR37994:SF4">
    <property type="entry name" value="ER TRANSPORTER 6TM N-TERMINAL DOMAIN-CONTAINING PROTEIN-RELATED"/>
    <property type="match status" value="1"/>
</dbReference>
<dbReference type="InterPro" id="IPR018823">
    <property type="entry name" value="ArAE_2_N"/>
</dbReference>
<evidence type="ECO:0000256" key="5">
    <source>
        <dbReference type="SAM" id="Phobius"/>
    </source>
</evidence>
<dbReference type="Pfam" id="PF13515">
    <property type="entry name" value="FUSC_2"/>
    <property type="match status" value="1"/>
</dbReference>
<dbReference type="InterPro" id="IPR049453">
    <property type="entry name" value="Memb_transporter_dom"/>
</dbReference>
<organism evidence="8 9">
    <name type="scientific">Talaromyces islandicus</name>
    <name type="common">Penicillium islandicum</name>
    <dbReference type="NCBI Taxonomy" id="28573"/>
    <lineage>
        <taxon>Eukaryota</taxon>
        <taxon>Fungi</taxon>
        <taxon>Dikarya</taxon>
        <taxon>Ascomycota</taxon>
        <taxon>Pezizomycotina</taxon>
        <taxon>Eurotiomycetes</taxon>
        <taxon>Eurotiomycetidae</taxon>
        <taxon>Eurotiales</taxon>
        <taxon>Trichocomaceae</taxon>
        <taxon>Talaromyces</taxon>
        <taxon>Talaromyces sect. Islandici</taxon>
    </lineage>
</organism>
<name>A0A0U1M5F3_TALIS</name>
<dbReference type="STRING" id="28573.A0A0U1M5F3"/>
<evidence type="ECO:0000256" key="1">
    <source>
        <dbReference type="ARBA" id="ARBA00004141"/>
    </source>
</evidence>
<evidence type="ECO:0000259" key="7">
    <source>
        <dbReference type="Pfam" id="PF13515"/>
    </source>
</evidence>
<feature type="transmembrane region" description="Helical" evidence="5">
    <location>
        <begin position="750"/>
        <end position="773"/>
    </location>
</feature>
<keyword evidence="2 5" id="KW-0812">Transmembrane</keyword>
<feature type="transmembrane region" description="Helical" evidence="5">
    <location>
        <begin position="136"/>
        <end position="157"/>
    </location>
</feature>
<accession>A0A0U1M5F3</accession>
<feature type="transmembrane region" description="Helical" evidence="5">
    <location>
        <begin position="709"/>
        <end position="729"/>
    </location>
</feature>
<feature type="domain" description="Integral membrane bound transporter" evidence="7">
    <location>
        <begin position="635"/>
        <end position="770"/>
    </location>
</feature>
<keyword evidence="9" id="KW-1185">Reference proteome</keyword>
<dbReference type="GO" id="GO:0016020">
    <property type="term" value="C:membrane"/>
    <property type="evidence" value="ECO:0007669"/>
    <property type="project" value="UniProtKB-SubCell"/>
</dbReference>
<gene>
    <name evidence="8" type="ORF">PISL3812_07894</name>
</gene>
<reference evidence="8 9" key="1">
    <citation type="submission" date="2015-04" db="EMBL/GenBank/DDBJ databases">
        <authorList>
            <person name="Syromyatnikov M.Y."/>
            <person name="Popov V.N."/>
        </authorList>
    </citation>
    <scope>NUCLEOTIDE SEQUENCE [LARGE SCALE GENOMIC DNA]</scope>
    <source>
        <strain evidence="8">WF-38-12</strain>
    </source>
</reference>
<keyword evidence="3 5" id="KW-1133">Transmembrane helix</keyword>
<evidence type="ECO:0000256" key="2">
    <source>
        <dbReference type="ARBA" id="ARBA00022692"/>
    </source>
</evidence>
<dbReference type="AlphaFoldDB" id="A0A0U1M5F3"/>
<dbReference type="PANTHER" id="PTHR37994">
    <property type="entry name" value="ARAE_2_N DOMAIN-CONTAINING PROTEIN-RELATED"/>
    <property type="match status" value="1"/>
</dbReference>
<sequence length="1030" mass="115221">MMAARNGTPVSADTDADAETPRPNLLARVYSSMDIDLHTFLRMLKAAIPSTVAVAMYQADPIASEYNTIGYLVATIALYGQCCAPRGKYIQLLVQSLLCVCFGAASALLMVYCCVQARSHSSPIKSSSSSSTSTTAVPYNASASAVAGVWLFFEMYILNTLRADNPQLNYPVVVHNLMFNVAAVNAPSYVTMAAGTAFVTLLLKSSLTGLGLATATHFLILPDTSREIVYRLMGDYVDALQKTLKTHTAYFEAMQKVDMFVRIHTANLTEEKQHYRAKAEAIKEAARAVSRIHGNINNELPFAKREVAFGKLGPDDLSKIFKHLRAAMTPIIGLSTVVDIFERVMEWNNWDKPVEEGGVDLKSDEVHARTVHDWNMIMASTHDSFTRIIDHVNDGLQHVKYQLRFAKRPKKERAKDVEAAANKVKPGDDGFAEYLEAKSNEFYVARLRTLREWCEDKGIDLPKDYFDRPVDQPIHLPEDLPGALSRERNERQLYILLYVEHMLYSSSLAVLNLVRFADERATSGKLSRKRLVVPGSKRFRKWILSFVEAQDGQGEDSVDSGYRRQMVLDLGQAYHKHKDPEHLPPENMSEQMGEFLRMIPSFFRSTQSQFGARAAFASMTVGVIAFVESSRSFFISHRLVWAMIMATMGMSPTAAQTVSNFVFRCIGTVLAMIGSMLIWYIPNGHAAGVVVLLFIWTTAAWWVPLKRPVLQAAGIVSMTTTLIIIGYAVEVQKLGEETLTASGQEYYPTYLLAPYRLATVLGGLFVAFIWTVFPYPISDHSILRRDLGASLYLLAKYYSLVHEIMTARARGDEGDLALKTSAGRRLEKARDKVYAKQTLALNRLRTYSQRLRWEIPIGGRFPKERYDEIIDMVNYLNLVEFASKTFSPSSSPPPPSNHHPSSSLDLETKENIASDWFHDFTKMISTTESTSYQVASILALLSASILNAQPLPPYLKIPRPFSFSDKLKEVDKDVLNICHAAEPGYAAFSVLQVSSRCIMGDLKRLTSKVKDLVGELDFSFHVTEALEKED</sequence>
<proteinExistence type="predicted"/>
<dbReference type="Proteomes" id="UP000054383">
    <property type="component" value="Unassembled WGS sequence"/>
</dbReference>
<feature type="transmembrane region" description="Helical" evidence="5">
    <location>
        <begin position="92"/>
        <end position="115"/>
    </location>
</feature>
<evidence type="ECO:0000259" key="6">
    <source>
        <dbReference type="Pfam" id="PF10337"/>
    </source>
</evidence>
<dbReference type="EMBL" id="CVMT01000008">
    <property type="protein sequence ID" value="CRG90848.1"/>
    <property type="molecule type" value="Genomic_DNA"/>
</dbReference>
<keyword evidence="4 5" id="KW-0472">Membrane</keyword>
<feature type="domain" description="Putative ER transporter 6TM N-terminal" evidence="6">
    <location>
        <begin position="30"/>
        <end position="410"/>
    </location>
</feature>
<feature type="transmembrane region" description="Helical" evidence="5">
    <location>
        <begin position="177"/>
        <end position="203"/>
    </location>
</feature>
<evidence type="ECO:0000256" key="3">
    <source>
        <dbReference type="ARBA" id="ARBA00022989"/>
    </source>
</evidence>
<evidence type="ECO:0000313" key="9">
    <source>
        <dbReference type="Proteomes" id="UP000054383"/>
    </source>
</evidence>
<dbReference type="Pfam" id="PF10337">
    <property type="entry name" value="ArAE_2_N"/>
    <property type="match status" value="1"/>
</dbReference>